<gene>
    <name evidence="2" type="ORF">PCOR1329_LOCUS79601</name>
</gene>
<feature type="non-terminal residue" evidence="2">
    <location>
        <position position="1"/>
    </location>
</feature>
<organism evidence="2 3">
    <name type="scientific">Prorocentrum cordatum</name>
    <dbReference type="NCBI Taxonomy" id="2364126"/>
    <lineage>
        <taxon>Eukaryota</taxon>
        <taxon>Sar</taxon>
        <taxon>Alveolata</taxon>
        <taxon>Dinophyceae</taxon>
        <taxon>Prorocentrales</taxon>
        <taxon>Prorocentraceae</taxon>
        <taxon>Prorocentrum</taxon>
    </lineage>
</organism>
<proteinExistence type="predicted"/>
<name>A0ABN9XTI0_9DINO</name>
<dbReference type="EMBL" id="CAUYUJ010021188">
    <property type="protein sequence ID" value="CAK0903243.1"/>
    <property type="molecule type" value="Genomic_DNA"/>
</dbReference>
<accession>A0ABN9XTI0</accession>
<evidence type="ECO:0000313" key="3">
    <source>
        <dbReference type="Proteomes" id="UP001189429"/>
    </source>
</evidence>
<evidence type="ECO:0000256" key="1">
    <source>
        <dbReference type="SAM" id="MobiDB-lite"/>
    </source>
</evidence>
<sequence>GKWGKKPPPEFHDERRRIQAACRELLDETASSDWDGSLYIPCEVNGDRPVSARTYFGDVEQQYVVLRGTPSWAAVRSSSPQQTPRQEPLSARAPWDPRAPSRGDTARTCRSTSSSSPPPGRRWPQERIGPGDL</sequence>
<evidence type="ECO:0000313" key="2">
    <source>
        <dbReference type="EMBL" id="CAK0903243.1"/>
    </source>
</evidence>
<dbReference type="Proteomes" id="UP001189429">
    <property type="component" value="Unassembled WGS sequence"/>
</dbReference>
<comment type="caution">
    <text evidence="2">The sequence shown here is derived from an EMBL/GenBank/DDBJ whole genome shotgun (WGS) entry which is preliminary data.</text>
</comment>
<protein>
    <submittedName>
        <fullName evidence="2">Uncharacterized protein</fullName>
    </submittedName>
</protein>
<keyword evidence="3" id="KW-1185">Reference proteome</keyword>
<feature type="region of interest" description="Disordered" evidence="1">
    <location>
        <begin position="74"/>
        <end position="133"/>
    </location>
</feature>
<feature type="compositionally biased region" description="Polar residues" evidence="1">
    <location>
        <begin position="76"/>
        <end position="85"/>
    </location>
</feature>
<reference evidence="2" key="1">
    <citation type="submission" date="2023-10" db="EMBL/GenBank/DDBJ databases">
        <authorList>
            <person name="Chen Y."/>
            <person name="Shah S."/>
            <person name="Dougan E. K."/>
            <person name="Thang M."/>
            <person name="Chan C."/>
        </authorList>
    </citation>
    <scope>NUCLEOTIDE SEQUENCE [LARGE SCALE GENOMIC DNA]</scope>
</reference>